<dbReference type="EMBL" id="CVRR01000060">
    <property type="protein sequence ID" value="CRL41953.1"/>
    <property type="molecule type" value="Genomic_DNA"/>
</dbReference>
<dbReference type="GO" id="GO:0003852">
    <property type="term" value="F:2-isopropylmalate synthase activity"/>
    <property type="evidence" value="ECO:0007669"/>
    <property type="project" value="TreeGrafter"/>
</dbReference>
<dbReference type="CDD" id="cd07944">
    <property type="entry name" value="DRE_TIM_HOA_like"/>
    <property type="match status" value="1"/>
</dbReference>
<name>A0A0M6WYQ2_9FIRM</name>
<evidence type="ECO:0000313" key="6">
    <source>
        <dbReference type="Proteomes" id="UP000049979"/>
    </source>
</evidence>
<dbReference type="STRING" id="301302.ERS852420_02332"/>
<evidence type="ECO:0000313" key="4">
    <source>
        <dbReference type="EMBL" id="CUN04382.1"/>
    </source>
</evidence>
<dbReference type="RefSeq" id="WP_022045995.1">
    <property type="nucleotide sequence ID" value="NZ_CP173697.1"/>
</dbReference>
<feature type="domain" description="Pyruvate carboxyltransferase" evidence="2">
    <location>
        <begin position="14"/>
        <end position="270"/>
    </location>
</feature>
<reference evidence="6" key="1">
    <citation type="submission" date="2015-05" db="EMBL/GenBank/DDBJ databases">
        <authorList>
            <consortium name="Pathogen Informatics"/>
        </authorList>
    </citation>
    <scope>NUCLEOTIDE SEQUENCE [LARGE SCALE GENOMIC DNA]</scope>
    <source>
        <strain evidence="4 7">2789STDY5608863</strain>
        <strain evidence="6">M72</strain>
    </source>
</reference>
<evidence type="ECO:0000256" key="1">
    <source>
        <dbReference type="ARBA" id="ARBA00023211"/>
    </source>
</evidence>
<evidence type="ECO:0000313" key="8">
    <source>
        <dbReference type="Proteomes" id="UP000446657"/>
    </source>
</evidence>
<dbReference type="EC" id="4.1.3.39" evidence="4"/>
<keyword evidence="1" id="KW-0464">Manganese</keyword>
<dbReference type="InterPro" id="IPR050073">
    <property type="entry name" value="2-IPM_HCS-like"/>
</dbReference>
<keyword evidence="6" id="KW-1185">Reference proteome</keyword>
<evidence type="ECO:0000313" key="7">
    <source>
        <dbReference type="Proteomes" id="UP000095495"/>
    </source>
</evidence>
<dbReference type="EMBL" id="WNAL01000026">
    <property type="protein sequence ID" value="MTR82443.1"/>
    <property type="molecule type" value="Genomic_DNA"/>
</dbReference>
<gene>
    <name evidence="4" type="primary">dmpG</name>
    <name evidence="4" type="ORF">ERS852420_02332</name>
    <name evidence="5" type="ORF">GMD30_12265</name>
    <name evidence="3" type="ORF">M72_13951</name>
</gene>
<dbReference type="Gene3D" id="3.20.20.70">
    <property type="entry name" value="Aldolase class I"/>
    <property type="match status" value="1"/>
</dbReference>
<dbReference type="InterPro" id="IPR013785">
    <property type="entry name" value="Aldolase_TIM"/>
</dbReference>
<reference evidence="3" key="2">
    <citation type="submission" date="2015-05" db="EMBL/GenBank/DDBJ databases">
        <authorList>
            <person name="Wang D.B."/>
            <person name="Wang M."/>
        </authorList>
    </citation>
    <scope>NUCLEOTIDE SEQUENCE [LARGE SCALE GENOMIC DNA]</scope>
    <source>
        <strain evidence="3">M72</strain>
    </source>
</reference>
<dbReference type="Pfam" id="PF00682">
    <property type="entry name" value="HMGL-like"/>
    <property type="match status" value="1"/>
</dbReference>
<dbReference type="GO" id="GO:0009098">
    <property type="term" value="P:L-leucine biosynthetic process"/>
    <property type="evidence" value="ECO:0007669"/>
    <property type="project" value="TreeGrafter"/>
</dbReference>
<dbReference type="SUPFAM" id="SSF51569">
    <property type="entry name" value="Aldolase"/>
    <property type="match status" value="1"/>
</dbReference>
<evidence type="ECO:0000313" key="3">
    <source>
        <dbReference type="EMBL" id="CRL41953.1"/>
    </source>
</evidence>
<dbReference type="PROSITE" id="PS50991">
    <property type="entry name" value="PYR_CT"/>
    <property type="match status" value="1"/>
</dbReference>
<dbReference type="Proteomes" id="UP000446657">
    <property type="component" value="Unassembled WGS sequence"/>
</dbReference>
<dbReference type="Proteomes" id="UP000049979">
    <property type="component" value="Unassembled WGS sequence"/>
</dbReference>
<dbReference type="AlphaFoldDB" id="A0A0M6WYQ2"/>
<dbReference type="Proteomes" id="UP000095495">
    <property type="component" value="Unassembled WGS sequence"/>
</dbReference>
<evidence type="ECO:0000313" key="5">
    <source>
        <dbReference type="EMBL" id="MTR82443.1"/>
    </source>
</evidence>
<dbReference type="PANTHER" id="PTHR10277">
    <property type="entry name" value="HOMOCITRATE SYNTHASE-RELATED"/>
    <property type="match status" value="1"/>
</dbReference>
<keyword evidence="4" id="KW-0456">Lyase</keyword>
<evidence type="ECO:0000259" key="2">
    <source>
        <dbReference type="PROSITE" id="PS50991"/>
    </source>
</evidence>
<proteinExistence type="predicted"/>
<accession>A0A0M6WYQ2</accession>
<reference evidence="5 8" key="3">
    <citation type="journal article" date="2019" name="Nat. Med.">
        <title>A library of human gut bacterial isolates paired with longitudinal multiomics data enables mechanistic microbiome research.</title>
        <authorList>
            <person name="Poyet M."/>
            <person name="Groussin M."/>
            <person name="Gibbons S.M."/>
            <person name="Avila-Pacheco J."/>
            <person name="Jiang X."/>
            <person name="Kearney S.M."/>
            <person name="Perrotta A.R."/>
            <person name="Berdy B."/>
            <person name="Zhao S."/>
            <person name="Lieberman T.D."/>
            <person name="Swanson P.K."/>
            <person name="Smith M."/>
            <person name="Roesemann S."/>
            <person name="Alexander J.E."/>
            <person name="Rich S.A."/>
            <person name="Livny J."/>
            <person name="Vlamakis H."/>
            <person name="Clish C."/>
            <person name="Bullock K."/>
            <person name="Deik A."/>
            <person name="Scott J."/>
            <person name="Pierce K.A."/>
            <person name="Xavier R.J."/>
            <person name="Alm E.J."/>
        </authorList>
    </citation>
    <scope>NUCLEOTIDE SEQUENCE [LARGE SCALE GENOMIC DNA]</scope>
    <source>
        <strain evidence="5 8">BIOML-A1</strain>
    </source>
</reference>
<dbReference type="EMBL" id="CYXV01000010">
    <property type="protein sequence ID" value="CUN04382.1"/>
    <property type="molecule type" value="Genomic_DNA"/>
</dbReference>
<dbReference type="InterPro" id="IPR000891">
    <property type="entry name" value="PYR_CT"/>
</dbReference>
<sequence length="323" mass="36327">MAQKGDLMTARSDIRVLDATIRDGGLVNNFMFSDDFINALYRTNVKAGVDYMEFGYKASKELFDVNKFGKWKFCDEESIREIVGDNNSDMKISVMADVGRCDYKKDIIDKKDSVIDMVRVATYVHQMPAAIEMIEDAKAKGYEVTCNIMAISNAKESDIDQALEMVGQSSADGIYIVDSYGALYPEQIRAIADKYTELGEKYGKYIGMHAHNNQQLAFANTIEALSHGVSLLDATMMSMGRGAGNCAMELLLSFLKNPKYNVFPVLRFLEDYMLPLKETGAVWGYDIPYLLTGRLNQHPSAAIDFCKDNRKDYADFYTDLLDK</sequence>
<dbReference type="OrthoDB" id="9804858at2"/>
<dbReference type="GO" id="GO:0008701">
    <property type="term" value="F:4-hydroxy-2-oxovalerate aldolase activity"/>
    <property type="evidence" value="ECO:0007669"/>
    <property type="project" value="UniProtKB-EC"/>
</dbReference>
<dbReference type="PANTHER" id="PTHR10277:SF9">
    <property type="entry name" value="2-ISOPROPYLMALATE SYNTHASE 1, CHLOROPLASTIC-RELATED"/>
    <property type="match status" value="1"/>
</dbReference>
<organism evidence="3 6">
    <name type="scientific">Roseburia faecis</name>
    <dbReference type="NCBI Taxonomy" id="301302"/>
    <lineage>
        <taxon>Bacteria</taxon>
        <taxon>Bacillati</taxon>
        <taxon>Bacillota</taxon>
        <taxon>Clostridia</taxon>
        <taxon>Lachnospirales</taxon>
        <taxon>Lachnospiraceae</taxon>
        <taxon>Roseburia</taxon>
    </lineage>
</organism>
<dbReference type="GeneID" id="99747820"/>
<protein>
    <submittedName>
        <fullName evidence="4">4-hydroxy-2-oxovalerate aldolase</fullName>
        <ecNumber evidence="4">4.1.3.39</ecNumber>
    </submittedName>
    <submittedName>
        <fullName evidence="5">Nucleoid-structuring protein H-NS</fullName>
    </submittedName>
</protein>